<name>A0AB39UYH5_9GAMM</name>
<sequence length="895" mass="102892">MPTLIKKLFGSRKTQTKPQQEKVNTSAAKRDLPDWSDKASIKASLDMLAALDDVTFTEWLAEQQDPAILAHVMLLPDPKRREKILDHVLALYTSTPEPFRSALDKALETPESHLGNLFRALPPEEIQHLLSSQPVSRLKSLALEHPAALIRETAARLIQGQEGLEYLAKHSKGKDKTVYQIARQRLRVLREAEEKANADRARAKELLAAMKQLTETTDEALYSGRVSSAMQQWETLPGTVRDAFRDEWQALADRCLARIEQMRAEEEAARAAQETSQRKQREREQTLLTLEQTIEDLKQVRRPDAARVSALDALCKTQETRWLEASHHEAIDKAEQKRYLAAMGLLHHYLLACKRLLEHEAEVERLIASTDAEELVTREKTLRKIAEDVRWPTEFPLPEQLEAIQNVIGRIETQRSEALEDEKKRLEKARNQLAKLETLIDEGHLRKARRIARDVGHQLNLLPERKTQSLRAELTRLTQKLRDLEDWKGFATRPKLEELIERMRHLAGHSMEPHAKAEAIRALQQEWRNLGGTPDQSLWHAFQEAAETAYQPLKAFFEEEARLKAANLEKRQEIIEQLSRFLEDYDWTAPDWKLVDTVNRKAREEWRACFPVDPRKGRKLQKQFNALLSRLDEKLDAERTRNEKLKEDIVQRAAALVNEPDVKVATREAKALQKEWEQVGITHYKRDRALWKAFRGHCDDIFARLGEARKAEEEALHAQKARAEELLDALQSLSEETDPGALEAASDRLRSEFTELRLHPRDAQALQARYRDIVKTLETRLQALRRAAFRQHLEDILDNKIPGTLLPEDADRSPEDSLLLLEILAGTESPSDERERRMVLQVERLNAGLKGAVPDDTATQFESLLARLARDPDFVEARRQRLDTAVESFCNQKAV</sequence>
<reference evidence="3" key="1">
    <citation type="submission" date="2024-05" db="EMBL/GenBank/DDBJ databases">
        <title>Genome sequencing of novel strain.</title>
        <authorList>
            <person name="Ganbat D."/>
            <person name="Ganbat S."/>
            <person name="Lee S.-J."/>
        </authorList>
    </citation>
    <scope>NUCLEOTIDE SEQUENCE</scope>
    <source>
        <strain evidence="3">SMD15-11</strain>
    </source>
</reference>
<dbReference type="AlphaFoldDB" id="A0AB39UYH5"/>
<evidence type="ECO:0000313" key="3">
    <source>
        <dbReference type="EMBL" id="XDT72841.1"/>
    </source>
</evidence>
<organism evidence="3">
    <name type="scientific">Thermohahella caldifontis</name>
    <dbReference type="NCBI Taxonomy" id="3142973"/>
    <lineage>
        <taxon>Bacteria</taxon>
        <taxon>Pseudomonadati</taxon>
        <taxon>Pseudomonadota</taxon>
        <taxon>Gammaproteobacteria</taxon>
        <taxon>Oceanospirillales</taxon>
        <taxon>Hahellaceae</taxon>
        <taxon>Thermohahella</taxon>
    </lineage>
</organism>
<feature type="coiled-coil region" evidence="1">
    <location>
        <begin position="416"/>
        <end position="446"/>
    </location>
</feature>
<feature type="compositionally biased region" description="Polar residues" evidence="2">
    <location>
        <begin position="12"/>
        <end position="27"/>
    </location>
</feature>
<dbReference type="KEGG" id="tcd:AAIA72_02310"/>
<evidence type="ECO:0000256" key="1">
    <source>
        <dbReference type="SAM" id="Coils"/>
    </source>
</evidence>
<protein>
    <submittedName>
        <fullName evidence="3">DUF349 domain-containing protein</fullName>
    </submittedName>
</protein>
<keyword evidence="1" id="KW-0175">Coiled coil</keyword>
<accession>A0AB39UYH5</accession>
<feature type="coiled-coil region" evidence="1">
    <location>
        <begin position="245"/>
        <end position="285"/>
    </location>
</feature>
<proteinExistence type="predicted"/>
<gene>
    <name evidence="3" type="ORF">AAIA72_02310</name>
</gene>
<feature type="coiled-coil region" evidence="1">
    <location>
        <begin position="179"/>
        <end position="213"/>
    </location>
</feature>
<dbReference type="RefSeq" id="WP_369601844.1">
    <property type="nucleotide sequence ID" value="NZ_CP154858.1"/>
</dbReference>
<dbReference type="EMBL" id="CP154858">
    <property type="protein sequence ID" value="XDT72841.1"/>
    <property type="molecule type" value="Genomic_DNA"/>
</dbReference>
<feature type="region of interest" description="Disordered" evidence="2">
    <location>
        <begin position="9"/>
        <end position="30"/>
    </location>
</feature>
<dbReference type="Pfam" id="PF03993">
    <property type="entry name" value="DUF349"/>
    <property type="match status" value="3"/>
</dbReference>
<evidence type="ECO:0000256" key="2">
    <source>
        <dbReference type="SAM" id="MobiDB-lite"/>
    </source>
</evidence>
<dbReference type="InterPro" id="IPR007139">
    <property type="entry name" value="DUF349"/>
</dbReference>
<feature type="coiled-coil region" evidence="1">
    <location>
        <begin position="709"/>
        <end position="736"/>
    </location>
</feature>